<gene>
    <name evidence="1" type="ORF">CU635_21925</name>
    <name evidence="2" type="ORF">CVD25_00645</name>
</gene>
<comment type="caution">
    <text evidence="1">The sequence shown here is derived from an EMBL/GenBank/DDBJ whole genome shotgun (WGS) entry which is preliminary data.</text>
</comment>
<dbReference type="Proteomes" id="UP000234951">
    <property type="component" value="Unassembled WGS sequence"/>
</dbReference>
<dbReference type="EMBL" id="PGVD01000002">
    <property type="protein sequence ID" value="PLS00855.1"/>
    <property type="molecule type" value="Genomic_DNA"/>
</dbReference>
<evidence type="ECO:0000313" key="1">
    <source>
        <dbReference type="EMBL" id="PLR79663.1"/>
    </source>
</evidence>
<dbReference type="EMBL" id="PGVA01000082">
    <property type="protein sequence ID" value="PLR79663.1"/>
    <property type="molecule type" value="Genomic_DNA"/>
</dbReference>
<reference evidence="1 3" key="1">
    <citation type="submission" date="2017-11" db="EMBL/GenBank/DDBJ databases">
        <title>Comparitive Functional Genomics of Dry Heat Resistant strains isolated from the Viking Spacecraft.</title>
        <authorList>
            <person name="Seuylemezian A."/>
            <person name="Cooper K."/>
            <person name="Vaishampayan P."/>
        </authorList>
    </citation>
    <scope>NUCLEOTIDE SEQUENCE [LARGE SCALE GENOMIC DNA]</scope>
    <source>
        <strain evidence="1 3">M4.6</strain>
    </source>
</reference>
<organism evidence="1 3">
    <name type="scientific">Bacillus canaveralius</name>
    <dbReference type="NCBI Taxonomy" id="1403243"/>
    <lineage>
        <taxon>Bacteria</taxon>
        <taxon>Bacillati</taxon>
        <taxon>Bacillota</taxon>
        <taxon>Bacilli</taxon>
        <taxon>Bacillales</taxon>
        <taxon>Bacillaceae</taxon>
        <taxon>Bacillus</taxon>
    </lineage>
</organism>
<name>A0A2N5GG01_9BACI</name>
<evidence type="ECO:0000313" key="3">
    <source>
        <dbReference type="Proteomes" id="UP000234951"/>
    </source>
</evidence>
<dbReference type="RefSeq" id="WP_101579497.1">
    <property type="nucleotide sequence ID" value="NZ_PGVA01000082.1"/>
</dbReference>
<sequence length="120" mass="14151">MKFKSKRCYLVYGIAANHLNAKQANYALNHWIKNQRLGKIIYHEHFASKPLGGIAIFEISSQQELDELTMEPQKEDSYLYGWDLNYHPLIHSTDTERFIYQVQYTLSSYRGVNLSYELKD</sequence>
<dbReference type="AlphaFoldDB" id="A0A2N5GG01"/>
<keyword evidence="4" id="KW-1185">Reference proteome</keyword>
<protein>
    <submittedName>
        <fullName evidence="1">Uncharacterized protein</fullName>
    </submittedName>
</protein>
<dbReference type="Proteomes" id="UP000235114">
    <property type="component" value="Unassembled WGS sequence"/>
</dbReference>
<evidence type="ECO:0000313" key="2">
    <source>
        <dbReference type="EMBL" id="PLS00855.1"/>
    </source>
</evidence>
<proteinExistence type="predicted"/>
<dbReference type="OrthoDB" id="2878464at2"/>
<reference evidence="2 4" key="2">
    <citation type="submission" date="2017-12" db="EMBL/GenBank/DDBJ databases">
        <title>Comparative Functional Genomics of Dry Heat Resistant strains isolated from the Viking Spacecraft.</title>
        <authorList>
            <person name="Seuylemezian A."/>
            <person name="Cooper K."/>
            <person name="Vaishampayan P."/>
        </authorList>
    </citation>
    <scope>NUCLEOTIDE SEQUENCE [LARGE SCALE GENOMIC DNA]</scope>
    <source>
        <strain evidence="2 4">ATCC 29669</strain>
    </source>
</reference>
<accession>A0A2N5GG01</accession>
<evidence type="ECO:0000313" key="4">
    <source>
        <dbReference type="Proteomes" id="UP000235114"/>
    </source>
</evidence>